<evidence type="ECO:0000256" key="1">
    <source>
        <dbReference type="SAM" id="MobiDB-lite"/>
    </source>
</evidence>
<proteinExistence type="predicted"/>
<comment type="caution">
    <text evidence="3">The sequence shown here is derived from an EMBL/GenBank/DDBJ whole genome shotgun (WGS) entry which is preliminary data.</text>
</comment>
<feature type="compositionally biased region" description="Polar residues" evidence="1">
    <location>
        <begin position="1"/>
        <end position="26"/>
    </location>
</feature>
<feature type="region of interest" description="Disordered" evidence="1">
    <location>
        <begin position="1"/>
        <end position="29"/>
    </location>
</feature>
<sequence>MNSTAITSHSTVNMSTTQITPSSANGTTSPLPYSTSSYSYSTNYTYTTTNSTITPIDGLPHWLMYSYIAAGITVFIIVLCICFFLFTCLIRVGRQRRLKQQLLPLYHMDQEYSDEEDEMLLRDSGYKRQIQPVNIQPILSFES</sequence>
<feature type="transmembrane region" description="Helical" evidence="2">
    <location>
        <begin position="64"/>
        <end position="90"/>
    </location>
</feature>
<dbReference type="AlphaFoldDB" id="A0AAV7KIT0"/>
<evidence type="ECO:0000256" key="2">
    <source>
        <dbReference type="SAM" id="Phobius"/>
    </source>
</evidence>
<evidence type="ECO:0000313" key="3">
    <source>
        <dbReference type="EMBL" id="KAI6659846.1"/>
    </source>
</evidence>
<organism evidence="3 4">
    <name type="scientific">Oopsacas minuta</name>
    <dbReference type="NCBI Taxonomy" id="111878"/>
    <lineage>
        <taxon>Eukaryota</taxon>
        <taxon>Metazoa</taxon>
        <taxon>Porifera</taxon>
        <taxon>Hexactinellida</taxon>
        <taxon>Hexasterophora</taxon>
        <taxon>Lyssacinosida</taxon>
        <taxon>Leucopsacidae</taxon>
        <taxon>Oopsacas</taxon>
    </lineage>
</organism>
<evidence type="ECO:0000313" key="4">
    <source>
        <dbReference type="Proteomes" id="UP001165289"/>
    </source>
</evidence>
<accession>A0AAV7KIT0</accession>
<keyword evidence="2" id="KW-0472">Membrane</keyword>
<protein>
    <submittedName>
        <fullName evidence="3">Uncharacterized protein</fullName>
    </submittedName>
</protein>
<dbReference type="EMBL" id="JAKMXF010000045">
    <property type="protein sequence ID" value="KAI6659846.1"/>
    <property type="molecule type" value="Genomic_DNA"/>
</dbReference>
<keyword evidence="2" id="KW-1133">Transmembrane helix</keyword>
<dbReference type="Proteomes" id="UP001165289">
    <property type="component" value="Unassembled WGS sequence"/>
</dbReference>
<reference evidence="3 4" key="1">
    <citation type="journal article" date="2023" name="BMC Biol.">
        <title>The compact genome of the sponge Oopsacas minuta (Hexactinellida) is lacking key metazoan core genes.</title>
        <authorList>
            <person name="Santini S."/>
            <person name="Schenkelaars Q."/>
            <person name="Jourda C."/>
            <person name="Duchesne M."/>
            <person name="Belahbib H."/>
            <person name="Rocher C."/>
            <person name="Selva M."/>
            <person name="Riesgo A."/>
            <person name="Vervoort M."/>
            <person name="Leys S.P."/>
            <person name="Kodjabachian L."/>
            <person name="Le Bivic A."/>
            <person name="Borchiellini C."/>
            <person name="Claverie J.M."/>
            <person name="Renard E."/>
        </authorList>
    </citation>
    <scope>NUCLEOTIDE SEQUENCE [LARGE SCALE GENOMIC DNA]</scope>
    <source>
        <strain evidence="3">SPO-2</strain>
    </source>
</reference>
<gene>
    <name evidence="3" type="ORF">LOD99_10600</name>
</gene>
<name>A0AAV7KIT0_9METZ</name>
<keyword evidence="4" id="KW-1185">Reference proteome</keyword>
<keyword evidence="2" id="KW-0812">Transmembrane</keyword>